<dbReference type="GO" id="GO:0007018">
    <property type="term" value="P:microtubule-based movement"/>
    <property type="evidence" value="ECO:0007669"/>
    <property type="project" value="InterPro"/>
</dbReference>
<keyword evidence="6 7" id="KW-0505">Motor protein</keyword>
<reference evidence="10" key="2">
    <citation type="journal article" date="2022" name="Proc. Natl. Acad. Sci. U.S.A.">
        <title>Diploid-dominant life cycles characterize the early evolution of Fungi.</title>
        <authorList>
            <person name="Amses K.R."/>
            <person name="Simmons D.R."/>
            <person name="Longcore J.E."/>
            <person name="Mondo S.J."/>
            <person name="Seto K."/>
            <person name="Jeronimo G.H."/>
            <person name="Bonds A.E."/>
            <person name="Quandt C.A."/>
            <person name="Davis W.J."/>
            <person name="Chang Y."/>
            <person name="Federici B.A."/>
            <person name="Kuo A."/>
            <person name="LaButti K."/>
            <person name="Pangilinan J."/>
            <person name="Andreopoulos W."/>
            <person name="Tritt A."/>
            <person name="Riley R."/>
            <person name="Hundley H."/>
            <person name="Johnson J."/>
            <person name="Lipzen A."/>
            <person name="Barry K."/>
            <person name="Lang B.F."/>
            <person name="Cuomo C.A."/>
            <person name="Buchler N.E."/>
            <person name="Grigoriev I.V."/>
            <person name="Spatafora J.W."/>
            <person name="Stajich J.E."/>
            <person name="James T.Y."/>
        </authorList>
    </citation>
    <scope>NUCLEOTIDE SEQUENCE</scope>
    <source>
        <strain evidence="10">AG</strain>
    </source>
</reference>
<evidence type="ECO:0000256" key="1">
    <source>
        <dbReference type="ARBA" id="ARBA00004496"/>
    </source>
</evidence>
<evidence type="ECO:0000256" key="3">
    <source>
        <dbReference type="ARBA" id="ARBA00022741"/>
    </source>
</evidence>
<dbReference type="AlphaFoldDB" id="A0AAD5EHQ8"/>
<evidence type="ECO:0000256" key="5">
    <source>
        <dbReference type="ARBA" id="ARBA00023054"/>
    </source>
</evidence>
<dbReference type="GO" id="GO:0005874">
    <property type="term" value="C:microtubule"/>
    <property type="evidence" value="ECO:0007669"/>
    <property type="project" value="UniProtKB-KW"/>
</dbReference>
<dbReference type="SMART" id="SM00129">
    <property type="entry name" value="KISc"/>
    <property type="match status" value="1"/>
</dbReference>
<keyword evidence="11" id="KW-1185">Reference proteome</keyword>
<feature type="non-terminal residue" evidence="10">
    <location>
        <position position="1"/>
    </location>
</feature>
<dbReference type="Gene3D" id="3.40.850.10">
    <property type="entry name" value="Kinesin motor domain"/>
    <property type="match status" value="1"/>
</dbReference>
<keyword evidence="5" id="KW-0175">Coiled coil</keyword>
<dbReference type="GeneID" id="75909478"/>
<dbReference type="InterPro" id="IPR019821">
    <property type="entry name" value="Kinesin_motor_CS"/>
</dbReference>
<dbReference type="GO" id="GO:0007052">
    <property type="term" value="P:mitotic spindle organization"/>
    <property type="evidence" value="ECO:0007669"/>
    <property type="project" value="TreeGrafter"/>
</dbReference>
<evidence type="ECO:0000256" key="7">
    <source>
        <dbReference type="RuleBase" id="RU000394"/>
    </source>
</evidence>
<dbReference type="GO" id="GO:0008017">
    <property type="term" value="F:microtubule binding"/>
    <property type="evidence" value="ECO:0007669"/>
    <property type="project" value="InterPro"/>
</dbReference>
<feature type="region of interest" description="Disordered" evidence="8">
    <location>
        <begin position="212"/>
        <end position="237"/>
    </location>
</feature>
<dbReference type="InterPro" id="IPR036961">
    <property type="entry name" value="Kinesin_motor_dom_sf"/>
</dbReference>
<protein>
    <recommendedName>
        <fullName evidence="7">Kinesin-like protein</fullName>
    </recommendedName>
</protein>
<dbReference type="EMBL" id="MU620900">
    <property type="protein sequence ID" value="KAI8582490.1"/>
    <property type="molecule type" value="Genomic_DNA"/>
</dbReference>
<evidence type="ECO:0000259" key="9">
    <source>
        <dbReference type="PROSITE" id="PS50067"/>
    </source>
</evidence>
<dbReference type="CDD" id="cd01372">
    <property type="entry name" value="KISc_KIF4"/>
    <property type="match status" value="1"/>
</dbReference>
<evidence type="ECO:0000313" key="10">
    <source>
        <dbReference type="EMBL" id="KAI8582490.1"/>
    </source>
</evidence>
<comment type="subcellular location">
    <subcellularLocation>
        <location evidence="1">Cytoplasm</location>
    </subcellularLocation>
</comment>
<feature type="binding site" evidence="6">
    <location>
        <begin position="62"/>
        <end position="69"/>
    </location>
    <ligand>
        <name>ATP</name>
        <dbReference type="ChEBI" id="CHEBI:30616"/>
    </ligand>
</feature>
<dbReference type="PANTHER" id="PTHR47969:SF15">
    <property type="entry name" value="CHROMOSOME-ASSOCIATED KINESIN KIF4A-RELATED"/>
    <property type="match status" value="1"/>
</dbReference>
<dbReference type="GO" id="GO:0005737">
    <property type="term" value="C:cytoplasm"/>
    <property type="evidence" value="ECO:0007669"/>
    <property type="project" value="UniProtKB-SubCell"/>
</dbReference>
<dbReference type="PANTHER" id="PTHR47969">
    <property type="entry name" value="CHROMOSOME-ASSOCIATED KINESIN KIF4A-RELATED"/>
    <property type="match status" value="1"/>
</dbReference>
<dbReference type="InterPro" id="IPR027640">
    <property type="entry name" value="Kinesin-like_fam"/>
</dbReference>
<reference evidence="10" key="1">
    <citation type="submission" date="2021-06" db="EMBL/GenBank/DDBJ databases">
        <authorList>
            <consortium name="DOE Joint Genome Institute"/>
            <person name="Mondo S.J."/>
            <person name="Amses K.R."/>
            <person name="Simmons D.R."/>
            <person name="Longcore J.E."/>
            <person name="Seto K."/>
            <person name="Alves G.H."/>
            <person name="Bonds A.E."/>
            <person name="Quandt C.A."/>
            <person name="Davis W.J."/>
            <person name="Chang Y."/>
            <person name="Letcher P.M."/>
            <person name="Powell M.J."/>
            <person name="Kuo A."/>
            <person name="Labutti K."/>
            <person name="Pangilinan J."/>
            <person name="Andreopoulos W."/>
            <person name="Tritt A."/>
            <person name="Riley R."/>
            <person name="Hundley H."/>
            <person name="Johnson J."/>
            <person name="Lipzen A."/>
            <person name="Barry K."/>
            <person name="Berbee M.L."/>
            <person name="Buchler N.E."/>
            <person name="Grigoriev I.V."/>
            <person name="Spatafora J.W."/>
            <person name="Stajich J.E."/>
            <person name="James T.Y."/>
        </authorList>
    </citation>
    <scope>NUCLEOTIDE SEQUENCE</scope>
    <source>
        <strain evidence="10">AG</strain>
    </source>
</reference>
<keyword evidence="4 6" id="KW-0067">ATP-binding</keyword>
<keyword evidence="3 6" id="KW-0547">Nucleotide-binding</keyword>
<evidence type="ECO:0000313" key="11">
    <source>
        <dbReference type="Proteomes" id="UP001206595"/>
    </source>
</evidence>
<dbReference type="PROSITE" id="PS00411">
    <property type="entry name" value="KINESIN_MOTOR_1"/>
    <property type="match status" value="1"/>
</dbReference>
<sequence>MSEADVLKIQNSSVNVVSHQKTFTFDYVFGPNSTQDEIFVTLASPLIHKFIDGYNVTILAYGQTSSGKTYTMGTAQHGDDADDIQNEGIIPRAMSLLFETKFRPLSVASALDDMRRNKSSIKVSFVEIYNEDLVDLLNPTPPSERTPVSIREDSKGQIYWSGVRELAVENTNDVLNFLEQGTRNRATGSTDMNEKSSRSHAIFSVTLRQEKWVPSSGSSSPIPASQRSPSPSNGEEGDWVITHSKFHFVDLAGSERLKRTAAEGDRRKEGININGGLLALGNVISALGDPSKKSTHVPYRDSKLTRLLQDSLGGNATTLMIACVSPAEYNLIETVNTLMYANRARNIR</sequence>
<dbReference type="Pfam" id="PF00225">
    <property type="entry name" value="Kinesin"/>
    <property type="match status" value="1"/>
</dbReference>
<dbReference type="RefSeq" id="XP_051447494.1">
    <property type="nucleotide sequence ID" value="XM_051584128.1"/>
</dbReference>
<evidence type="ECO:0000256" key="6">
    <source>
        <dbReference type="PROSITE-ProRule" id="PRU00283"/>
    </source>
</evidence>
<keyword evidence="2" id="KW-0963">Cytoplasm</keyword>
<dbReference type="InterPro" id="IPR001752">
    <property type="entry name" value="Kinesin_motor_dom"/>
</dbReference>
<organism evidence="10 11">
    <name type="scientific">Umbelopsis ramanniana AG</name>
    <dbReference type="NCBI Taxonomy" id="1314678"/>
    <lineage>
        <taxon>Eukaryota</taxon>
        <taxon>Fungi</taxon>
        <taxon>Fungi incertae sedis</taxon>
        <taxon>Mucoromycota</taxon>
        <taxon>Mucoromycotina</taxon>
        <taxon>Umbelopsidomycetes</taxon>
        <taxon>Umbelopsidales</taxon>
        <taxon>Umbelopsidaceae</taxon>
        <taxon>Umbelopsis</taxon>
    </lineage>
</organism>
<dbReference type="GO" id="GO:0051231">
    <property type="term" value="P:spindle elongation"/>
    <property type="evidence" value="ECO:0007669"/>
    <property type="project" value="TreeGrafter"/>
</dbReference>
<dbReference type="SUPFAM" id="SSF52540">
    <property type="entry name" value="P-loop containing nucleoside triphosphate hydrolases"/>
    <property type="match status" value="1"/>
</dbReference>
<dbReference type="GO" id="GO:0005875">
    <property type="term" value="C:microtubule associated complex"/>
    <property type="evidence" value="ECO:0007669"/>
    <property type="project" value="TreeGrafter"/>
</dbReference>
<keyword evidence="7" id="KW-0493">Microtubule</keyword>
<dbReference type="PRINTS" id="PR00380">
    <property type="entry name" value="KINESINHEAVY"/>
</dbReference>
<dbReference type="Proteomes" id="UP001206595">
    <property type="component" value="Unassembled WGS sequence"/>
</dbReference>
<dbReference type="GO" id="GO:0005524">
    <property type="term" value="F:ATP binding"/>
    <property type="evidence" value="ECO:0007669"/>
    <property type="project" value="UniProtKB-UniRule"/>
</dbReference>
<evidence type="ECO:0000256" key="8">
    <source>
        <dbReference type="SAM" id="MobiDB-lite"/>
    </source>
</evidence>
<gene>
    <name evidence="10" type="ORF">K450DRAFT_170870</name>
</gene>
<feature type="domain" description="Kinesin motor" evidence="9">
    <location>
        <begin position="1"/>
        <end position="347"/>
    </location>
</feature>
<dbReference type="GO" id="GO:0003777">
    <property type="term" value="F:microtubule motor activity"/>
    <property type="evidence" value="ECO:0007669"/>
    <property type="project" value="InterPro"/>
</dbReference>
<dbReference type="InterPro" id="IPR027417">
    <property type="entry name" value="P-loop_NTPase"/>
</dbReference>
<comment type="caution">
    <text evidence="10">The sequence shown here is derived from an EMBL/GenBank/DDBJ whole genome shotgun (WGS) entry which is preliminary data.</text>
</comment>
<dbReference type="PROSITE" id="PS50067">
    <property type="entry name" value="KINESIN_MOTOR_2"/>
    <property type="match status" value="1"/>
</dbReference>
<comment type="similarity">
    <text evidence="6 7">Belongs to the TRAFAC class myosin-kinesin ATPase superfamily. Kinesin family.</text>
</comment>
<evidence type="ECO:0000256" key="2">
    <source>
        <dbReference type="ARBA" id="ARBA00022490"/>
    </source>
</evidence>
<accession>A0AAD5EHQ8</accession>
<proteinExistence type="inferred from homology"/>
<evidence type="ECO:0000256" key="4">
    <source>
        <dbReference type="ARBA" id="ARBA00022840"/>
    </source>
</evidence>
<name>A0AAD5EHQ8_UMBRA</name>
<feature type="compositionally biased region" description="Low complexity" evidence="8">
    <location>
        <begin position="214"/>
        <end position="232"/>
    </location>
</feature>